<evidence type="ECO:0000256" key="2">
    <source>
        <dbReference type="SAM" id="Phobius"/>
    </source>
</evidence>
<keyword evidence="2" id="KW-0812">Transmembrane</keyword>
<name>A0A2S0WHK9_9ACTN</name>
<feature type="compositionally biased region" description="Low complexity" evidence="1">
    <location>
        <begin position="163"/>
        <end position="174"/>
    </location>
</feature>
<gene>
    <name evidence="4" type="ORF">C3E78_00455</name>
</gene>
<feature type="transmembrane region" description="Helical" evidence="2">
    <location>
        <begin position="188"/>
        <end position="207"/>
    </location>
</feature>
<organism evidence="4 5">
    <name type="scientific">Aeromicrobium chenweiae</name>
    <dbReference type="NCBI Taxonomy" id="2079793"/>
    <lineage>
        <taxon>Bacteria</taxon>
        <taxon>Bacillati</taxon>
        <taxon>Actinomycetota</taxon>
        <taxon>Actinomycetes</taxon>
        <taxon>Propionibacteriales</taxon>
        <taxon>Nocardioidaceae</taxon>
        <taxon>Aeromicrobium</taxon>
    </lineage>
</organism>
<keyword evidence="5" id="KW-1185">Reference proteome</keyword>
<reference evidence="5" key="1">
    <citation type="submission" date="2018-01" db="EMBL/GenBank/DDBJ databases">
        <authorList>
            <person name="Li J."/>
        </authorList>
    </citation>
    <scope>NUCLEOTIDE SEQUENCE [LARGE SCALE GENOMIC DNA]</scope>
    <source>
        <strain evidence="5">592</strain>
    </source>
</reference>
<dbReference type="KEGG" id="aez:C3E78_00455"/>
<evidence type="ECO:0000256" key="3">
    <source>
        <dbReference type="SAM" id="SignalP"/>
    </source>
</evidence>
<evidence type="ECO:0000313" key="5">
    <source>
        <dbReference type="Proteomes" id="UP000244384"/>
    </source>
</evidence>
<accession>A0A5F2EPX2</accession>
<feature type="region of interest" description="Disordered" evidence="1">
    <location>
        <begin position="139"/>
        <end position="174"/>
    </location>
</feature>
<dbReference type="EMBL" id="CP026952">
    <property type="protein sequence ID" value="AWB90825.1"/>
    <property type="molecule type" value="Genomic_DNA"/>
</dbReference>
<proteinExistence type="predicted"/>
<sequence>MIVAIVAGVLSLFTASTAYADYEPPPFSADAPEAVEPGGQFTITFTSGGVNCAWTSTFAGQTGAPGAGTEYSPSFTAPEEEGTYTATARCTWDPDVTSPVLAPISSSNSVTTAAAVTSDTTLLAAPQTDVYSVQIVVGTPGNDAGNGEENGSGDNASDEADNSSDTNAGGTGSNSNGVLPNAGAPAMIALYVGAALVAAGVAFTAIARRRKTA</sequence>
<keyword evidence="2" id="KW-0472">Membrane</keyword>
<keyword evidence="2" id="KW-1133">Transmembrane helix</keyword>
<evidence type="ECO:0000313" key="4">
    <source>
        <dbReference type="EMBL" id="AWB90825.1"/>
    </source>
</evidence>
<accession>A0A2S0WHK9</accession>
<dbReference type="RefSeq" id="WP_108576471.1">
    <property type="nucleotide sequence ID" value="NZ_CP026952.1"/>
</dbReference>
<evidence type="ECO:0000256" key="1">
    <source>
        <dbReference type="SAM" id="MobiDB-lite"/>
    </source>
</evidence>
<protein>
    <submittedName>
        <fullName evidence="4">Uncharacterized protein</fullName>
    </submittedName>
</protein>
<feature type="signal peptide" evidence="3">
    <location>
        <begin position="1"/>
        <end position="20"/>
    </location>
</feature>
<dbReference type="Proteomes" id="UP000244384">
    <property type="component" value="Chromosome"/>
</dbReference>
<dbReference type="AlphaFoldDB" id="A0A2S0WHK9"/>
<keyword evidence="3" id="KW-0732">Signal</keyword>
<feature type="chain" id="PRO_5043881913" evidence="3">
    <location>
        <begin position="21"/>
        <end position="213"/>
    </location>
</feature>